<comment type="cofactor">
    <cofactor evidence="1 4">
        <name>pyridoxal 5'-phosphate</name>
        <dbReference type="ChEBI" id="CHEBI:597326"/>
    </cofactor>
</comment>
<sequence length="496" mass="53666">MSAAAMGPLRGYLDEAMGFITEWMNEYGPSTPHPTQEVDADAFHGAFEELTTRLRANYPFFHPRYVGQMLKPPHPAAVVGYLTTMLINPNNHDLDAGAATTRMEQECVDAIAHMFGCRAHRQAMEGKNGSSASFGVPHDDSEHESGMCHLGHLTTSGTVANLEALFVARETHPRKAIAHSADAHYTHGRMSHLLNVPSVAVPTDSRGRMDLVALERLISAGGIGTVVLTAGTTGLGAVDPIDKAIPLCRKYGVRVHVDAAYGGFFRLLAEEGDDLLAPDVAAAFRAIDEADSVVIDPHKHGLQPYGCGAVLFRDPNVANFYDHTSPYTYFTSGDDLHMGEISLECSRSGASAAALWMTLQLLPLTREGMGEIVAPGRRAALAWAEKLRNSEVFDLYQEPDLDIVSYFPKGDSLADVDRRSGAILTNGMKAPRDESLFVATYQVKPDDMTNRGHDVPGEAPEAGARILRSVTMKPETEPLIDDIHAAVEKLARAVDA</sequence>
<dbReference type="EMBL" id="CP043031">
    <property type="protein sequence ID" value="QEH94537.1"/>
    <property type="molecule type" value="Genomic_DNA"/>
</dbReference>
<keyword evidence="2 4" id="KW-0663">Pyridoxal phosphate</keyword>
<organism evidence="5 6">
    <name type="scientific">Dermacoccus abyssi</name>
    <dbReference type="NCBI Taxonomy" id="322596"/>
    <lineage>
        <taxon>Bacteria</taxon>
        <taxon>Bacillati</taxon>
        <taxon>Actinomycetota</taxon>
        <taxon>Actinomycetes</taxon>
        <taxon>Micrococcales</taxon>
        <taxon>Dermacoccaceae</taxon>
        <taxon>Dermacoccus</taxon>
    </lineage>
</organism>
<dbReference type="Proteomes" id="UP000323565">
    <property type="component" value="Chromosome"/>
</dbReference>
<dbReference type="PANTHER" id="PTHR42735">
    <property type="match status" value="1"/>
</dbReference>
<gene>
    <name evidence="5" type="ORF">FV141_00755</name>
</gene>
<reference evidence="5 6" key="1">
    <citation type="submission" date="2019-08" db="EMBL/GenBank/DDBJ databases">
        <title>Dermacoccus abyssi strain HZAU 226, whole genome Nanopore sequencing project.</title>
        <authorList>
            <person name="Guo A."/>
            <person name="Zhang X."/>
            <person name="Ruan Y."/>
            <person name="Liu W."/>
            <person name="Chen Q."/>
            <person name="Gu L."/>
        </authorList>
    </citation>
    <scope>NUCLEOTIDE SEQUENCE [LARGE SCALE GENOMIC DNA]</scope>
    <source>
        <strain evidence="5 6">HZAU 226</strain>
    </source>
</reference>
<dbReference type="InterPro" id="IPR050477">
    <property type="entry name" value="GrpII_AminoAcid_Decarb"/>
</dbReference>
<protein>
    <submittedName>
        <fullName evidence="5">Aspartate aminotransferase family protein</fullName>
    </submittedName>
</protein>
<evidence type="ECO:0000256" key="1">
    <source>
        <dbReference type="ARBA" id="ARBA00001933"/>
    </source>
</evidence>
<keyword evidence="6" id="KW-1185">Reference proteome</keyword>
<dbReference type="PROSITE" id="PS00392">
    <property type="entry name" value="DDC_GAD_HDC_YDC"/>
    <property type="match status" value="1"/>
</dbReference>
<dbReference type="Gene3D" id="3.40.640.10">
    <property type="entry name" value="Type I PLP-dependent aspartate aminotransferase-like (Major domain)"/>
    <property type="match status" value="1"/>
</dbReference>
<dbReference type="InterPro" id="IPR002129">
    <property type="entry name" value="PyrdxlP-dep_de-COase"/>
</dbReference>
<evidence type="ECO:0000313" key="6">
    <source>
        <dbReference type="Proteomes" id="UP000323565"/>
    </source>
</evidence>
<keyword evidence="5" id="KW-0808">Transferase</keyword>
<dbReference type="InterPro" id="IPR015424">
    <property type="entry name" value="PyrdxlP-dep_Trfase"/>
</dbReference>
<name>A0ABX5ZC58_9MICO</name>
<proteinExistence type="inferred from homology"/>
<dbReference type="InterPro" id="IPR015421">
    <property type="entry name" value="PyrdxlP-dep_Trfase_major"/>
</dbReference>
<comment type="similarity">
    <text evidence="4">Belongs to the group II decarboxylase family.</text>
</comment>
<evidence type="ECO:0000313" key="5">
    <source>
        <dbReference type="EMBL" id="QEH94537.1"/>
    </source>
</evidence>
<evidence type="ECO:0000256" key="2">
    <source>
        <dbReference type="ARBA" id="ARBA00022898"/>
    </source>
</evidence>
<dbReference type="PANTHER" id="PTHR42735:SF4">
    <property type="entry name" value="PYRIDOXAL PHOSPHATE-DEPENDENT DECARBOXYLASE FAMILY PROTEIN"/>
    <property type="match status" value="1"/>
</dbReference>
<evidence type="ECO:0000256" key="3">
    <source>
        <dbReference type="ARBA" id="ARBA00023239"/>
    </source>
</evidence>
<evidence type="ECO:0000256" key="4">
    <source>
        <dbReference type="RuleBase" id="RU000382"/>
    </source>
</evidence>
<accession>A0ABX5ZC58</accession>
<dbReference type="SUPFAM" id="SSF53383">
    <property type="entry name" value="PLP-dependent transferases"/>
    <property type="match status" value="1"/>
</dbReference>
<keyword evidence="5" id="KW-0032">Aminotransferase</keyword>
<dbReference type="InterPro" id="IPR021115">
    <property type="entry name" value="Pyridoxal-P_BS"/>
</dbReference>
<dbReference type="GO" id="GO:0008483">
    <property type="term" value="F:transaminase activity"/>
    <property type="evidence" value="ECO:0007669"/>
    <property type="project" value="UniProtKB-KW"/>
</dbReference>
<dbReference type="Pfam" id="PF00282">
    <property type="entry name" value="Pyridoxal_deC"/>
    <property type="match status" value="1"/>
</dbReference>
<keyword evidence="3 4" id="KW-0456">Lyase</keyword>